<dbReference type="GO" id="GO:0016020">
    <property type="term" value="C:membrane"/>
    <property type="evidence" value="ECO:0007669"/>
    <property type="project" value="InterPro"/>
</dbReference>
<dbReference type="InterPro" id="IPR003594">
    <property type="entry name" value="HATPase_dom"/>
</dbReference>
<keyword evidence="5" id="KW-0547">Nucleotide-binding</keyword>
<dbReference type="Proteomes" id="UP000003250">
    <property type="component" value="Unassembled WGS sequence"/>
</dbReference>
<dbReference type="Gene3D" id="3.30.565.10">
    <property type="entry name" value="Histidine kinase-like ATPase, C-terminal domain"/>
    <property type="match status" value="1"/>
</dbReference>
<keyword evidence="7" id="KW-0067">ATP-binding</keyword>
<comment type="catalytic activity">
    <reaction evidence="1">
        <text>ATP + protein L-histidine = ADP + protein N-phospho-L-histidine.</text>
        <dbReference type="EC" id="2.7.13.3"/>
    </reaction>
</comment>
<dbReference type="InterPro" id="IPR036890">
    <property type="entry name" value="HATPase_C_sf"/>
</dbReference>
<dbReference type="GO" id="GO:0046983">
    <property type="term" value="F:protein dimerization activity"/>
    <property type="evidence" value="ECO:0007669"/>
    <property type="project" value="InterPro"/>
</dbReference>
<evidence type="ECO:0000256" key="5">
    <source>
        <dbReference type="ARBA" id="ARBA00022741"/>
    </source>
</evidence>
<evidence type="ECO:0000256" key="2">
    <source>
        <dbReference type="ARBA" id="ARBA00012438"/>
    </source>
</evidence>
<dbReference type="RefSeq" id="WP_008839607.1">
    <property type="nucleotide sequence ID" value="NZ_AHAM01000269.1"/>
</dbReference>
<dbReference type="GO" id="GO:0005524">
    <property type="term" value="F:ATP binding"/>
    <property type="evidence" value="ECO:0007669"/>
    <property type="project" value="UniProtKB-KW"/>
</dbReference>
<evidence type="ECO:0000313" key="11">
    <source>
        <dbReference type="EMBL" id="EHK53444.1"/>
    </source>
</evidence>
<keyword evidence="6 11" id="KW-0418">Kinase</keyword>
<dbReference type="Pfam" id="PF02518">
    <property type="entry name" value="HATPase_c"/>
    <property type="match status" value="1"/>
</dbReference>
<keyword evidence="3" id="KW-0597">Phosphoprotein</keyword>
<feature type="transmembrane region" description="Helical" evidence="9">
    <location>
        <begin position="167"/>
        <end position="186"/>
    </location>
</feature>
<sequence length="436" mass="48337">MILVGAVITSLIEKAVTRNIAATTALYVDSVIAPLLPDMRTSSLLDDVVRRALDETLDQGALGRRLFAMRLWARDGTVLYANDDRVIGRQFTMTPDLQQAFAGNMVANYNHFNLLDEGSQEAPSEPLLEIYNPVLQPWSGDVVAVIELYEFAHEFEATLQNARLRSWAAVAVVTASFFLALGMVVLRGSRTIDRQALDLKARVSELTALLEQNRALHLRVQRATQRATSLNESYLRRLGADLHDGPAQFVALASLRLDSEIVLAEDGAPEVRERQIHEIRSSLEEALQEIRTICQGLVLPQIETASLAEVVTYAVDAYERRTDAVVERQVQELTATIPLSQRICVFRFLQEALNNGYRHCRGARQTVSMNLEKGKLSVAVSDDGPGFNPANIRPDSIGIAGIRERIESLGGRFRLDTSERGTMLVMTLDVEEPDGI</sequence>
<dbReference type="InterPro" id="IPR050482">
    <property type="entry name" value="Sensor_HK_TwoCompSys"/>
</dbReference>
<evidence type="ECO:0000256" key="1">
    <source>
        <dbReference type="ARBA" id="ARBA00000085"/>
    </source>
</evidence>
<evidence type="ECO:0000256" key="4">
    <source>
        <dbReference type="ARBA" id="ARBA00022679"/>
    </source>
</evidence>
<dbReference type="PROSITE" id="PS50109">
    <property type="entry name" value="HIS_KIN"/>
    <property type="match status" value="1"/>
</dbReference>
<evidence type="ECO:0000256" key="7">
    <source>
        <dbReference type="ARBA" id="ARBA00022840"/>
    </source>
</evidence>
<proteinExistence type="predicted"/>
<dbReference type="InterPro" id="IPR005467">
    <property type="entry name" value="His_kinase_dom"/>
</dbReference>
<dbReference type="CDD" id="cd16917">
    <property type="entry name" value="HATPase_UhpB-NarQ-NarX-like"/>
    <property type="match status" value="1"/>
</dbReference>
<name>H0I0Q0_9HYPH</name>
<evidence type="ECO:0000256" key="8">
    <source>
        <dbReference type="ARBA" id="ARBA00023012"/>
    </source>
</evidence>
<evidence type="ECO:0000256" key="6">
    <source>
        <dbReference type="ARBA" id="ARBA00022777"/>
    </source>
</evidence>
<keyword evidence="12" id="KW-1185">Reference proteome</keyword>
<dbReference type="AlphaFoldDB" id="H0I0Q0"/>
<dbReference type="PATRIC" id="fig|1107882.3.peg.5844"/>
<dbReference type="PANTHER" id="PTHR24421">
    <property type="entry name" value="NITRATE/NITRITE SENSOR PROTEIN NARX-RELATED"/>
    <property type="match status" value="1"/>
</dbReference>
<dbReference type="Pfam" id="PF07730">
    <property type="entry name" value="HisKA_3"/>
    <property type="match status" value="1"/>
</dbReference>
<evidence type="ECO:0000256" key="9">
    <source>
        <dbReference type="SAM" id="Phobius"/>
    </source>
</evidence>
<keyword evidence="9" id="KW-0812">Transmembrane</keyword>
<dbReference type="GO" id="GO:0000155">
    <property type="term" value="F:phosphorelay sensor kinase activity"/>
    <property type="evidence" value="ECO:0007669"/>
    <property type="project" value="InterPro"/>
</dbReference>
<dbReference type="PANTHER" id="PTHR24421:SF10">
    <property type="entry name" value="NITRATE_NITRITE SENSOR PROTEIN NARQ"/>
    <property type="match status" value="1"/>
</dbReference>
<gene>
    <name evidence="11" type="ORF">MAXJ12_30187</name>
</gene>
<organism evidence="11 12">
    <name type="scientific">Mesorhizobium alhagi CCNWXJ12-2</name>
    <dbReference type="NCBI Taxonomy" id="1107882"/>
    <lineage>
        <taxon>Bacteria</taxon>
        <taxon>Pseudomonadati</taxon>
        <taxon>Pseudomonadota</taxon>
        <taxon>Alphaproteobacteria</taxon>
        <taxon>Hyphomicrobiales</taxon>
        <taxon>Phyllobacteriaceae</taxon>
        <taxon>Allomesorhizobium</taxon>
    </lineage>
</organism>
<dbReference type="SUPFAM" id="SSF55874">
    <property type="entry name" value="ATPase domain of HSP90 chaperone/DNA topoisomerase II/histidine kinase"/>
    <property type="match status" value="1"/>
</dbReference>
<keyword evidence="4" id="KW-0808">Transferase</keyword>
<evidence type="ECO:0000259" key="10">
    <source>
        <dbReference type="PROSITE" id="PS50109"/>
    </source>
</evidence>
<keyword evidence="9" id="KW-1133">Transmembrane helix</keyword>
<keyword evidence="9" id="KW-0472">Membrane</keyword>
<dbReference type="EC" id="2.7.13.3" evidence="2"/>
<keyword evidence="8" id="KW-0902">Two-component regulatory system</keyword>
<feature type="domain" description="Histidine kinase" evidence="10">
    <location>
        <begin position="252"/>
        <end position="432"/>
    </location>
</feature>
<evidence type="ECO:0000313" key="12">
    <source>
        <dbReference type="Proteomes" id="UP000003250"/>
    </source>
</evidence>
<accession>H0I0Q0</accession>
<dbReference type="InterPro" id="IPR011712">
    <property type="entry name" value="Sig_transdc_His_kin_sub3_dim/P"/>
</dbReference>
<protein>
    <recommendedName>
        <fullName evidence="2">histidine kinase</fullName>
        <ecNumber evidence="2">2.7.13.3</ecNumber>
    </recommendedName>
</protein>
<reference evidence="11 12" key="1">
    <citation type="journal article" date="2012" name="J. Bacteriol.">
        <title>Draft Genome Sequence of Mesorhizobium alhagi CCNWXJ12-2T, a Novel Salt-Resistant Species Isolated from the Desert of Northwestern China.</title>
        <authorList>
            <person name="Zhou M."/>
            <person name="Chen W."/>
            <person name="Chen H."/>
            <person name="Wei G."/>
        </authorList>
    </citation>
    <scope>NUCLEOTIDE SEQUENCE [LARGE SCALE GENOMIC DNA]</scope>
    <source>
        <strain evidence="11 12">CCNWXJ12-2</strain>
    </source>
</reference>
<evidence type="ECO:0000256" key="3">
    <source>
        <dbReference type="ARBA" id="ARBA00022553"/>
    </source>
</evidence>
<dbReference type="Gene3D" id="1.20.5.1930">
    <property type="match status" value="1"/>
</dbReference>
<dbReference type="EMBL" id="AHAM01000269">
    <property type="protein sequence ID" value="EHK53444.1"/>
    <property type="molecule type" value="Genomic_DNA"/>
</dbReference>